<feature type="region of interest" description="Disordered" evidence="6">
    <location>
        <begin position="291"/>
        <end position="358"/>
    </location>
</feature>
<feature type="region of interest" description="Disordered" evidence="6">
    <location>
        <begin position="379"/>
        <end position="399"/>
    </location>
</feature>
<feature type="region of interest" description="Disordered" evidence="6">
    <location>
        <begin position="530"/>
        <end position="551"/>
    </location>
</feature>
<dbReference type="GO" id="GO:0005737">
    <property type="term" value="C:cytoplasm"/>
    <property type="evidence" value="ECO:0007669"/>
    <property type="project" value="TreeGrafter"/>
</dbReference>
<feature type="coiled-coil region" evidence="5">
    <location>
        <begin position="814"/>
        <end position="848"/>
    </location>
</feature>
<dbReference type="PANTHER" id="PTHR24179:SF21">
    <property type="entry name" value="MYOSIN BINDING SUBUNIT, ISOFORM O"/>
    <property type="match status" value="1"/>
</dbReference>
<dbReference type="GO" id="GO:0019901">
    <property type="term" value="F:protein kinase binding"/>
    <property type="evidence" value="ECO:0007669"/>
    <property type="project" value="InterPro"/>
</dbReference>
<dbReference type="Gene3D" id="6.10.250.1820">
    <property type="match status" value="1"/>
</dbReference>
<feature type="compositionally biased region" description="Acidic residues" evidence="6">
    <location>
        <begin position="244"/>
        <end position="264"/>
    </location>
</feature>
<feature type="domain" description="cGMP-dependent protein kinase interacting" evidence="7">
    <location>
        <begin position="809"/>
        <end position="907"/>
    </location>
</feature>
<proteinExistence type="inferred from homology"/>
<name>A0A0R3T154_RODNA</name>
<dbReference type="Gene3D" id="6.10.140.390">
    <property type="match status" value="1"/>
</dbReference>
<feature type="region of interest" description="Disordered" evidence="6">
    <location>
        <begin position="666"/>
        <end position="699"/>
    </location>
</feature>
<accession>A0A0R3T154</accession>
<dbReference type="SMART" id="SM00248">
    <property type="entry name" value="ANK"/>
    <property type="match status" value="2"/>
</dbReference>
<evidence type="ECO:0000256" key="2">
    <source>
        <dbReference type="ARBA" id="ARBA00022737"/>
    </source>
</evidence>
<dbReference type="InterPro" id="IPR031775">
    <property type="entry name" value="PRKG1_interact"/>
</dbReference>
<feature type="region of interest" description="Disordered" evidence="6">
    <location>
        <begin position="757"/>
        <end position="798"/>
    </location>
</feature>
<dbReference type="AlphaFoldDB" id="A0A0R3T154"/>
<evidence type="ECO:0000256" key="3">
    <source>
        <dbReference type="ARBA" id="ARBA00038386"/>
    </source>
</evidence>
<feature type="compositionally biased region" description="Low complexity" evidence="6">
    <location>
        <begin position="666"/>
        <end position="689"/>
    </location>
</feature>
<evidence type="ECO:0000256" key="6">
    <source>
        <dbReference type="SAM" id="MobiDB-lite"/>
    </source>
</evidence>
<keyword evidence="5" id="KW-0175">Coiled coil</keyword>
<evidence type="ECO:0000256" key="4">
    <source>
        <dbReference type="PROSITE-ProRule" id="PRU00023"/>
    </source>
</evidence>
<comment type="similarity">
    <text evidence="3">Belongs to the NRARP family.</text>
</comment>
<evidence type="ECO:0000256" key="1">
    <source>
        <dbReference type="ARBA" id="ARBA00022473"/>
    </source>
</evidence>
<dbReference type="GO" id="GO:0019208">
    <property type="term" value="F:phosphatase regulator activity"/>
    <property type="evidence" value="ECO:0007669"/>
    <property type="project" value="TreeGrafter"/>
</dbReference>
<feature type="compositionally biased region" description="Polar residues" evidence="6">
    <location>
        <begin position="346"/>
        <end position="358"/>
    </location>
</feature>
<dbReference type="InterPro" id="IPR036770">
    <property type="entry name" value="Ankyrin_rpt-contain_sf"/>
</dbReference>
<feature type="coiled-coil region" evidence="5">
    <location>
        <begin position="875"/>
        <end position="902"/>
    </location>
</feature>
<feature type="region of interest" description="Disordered" evidence="6">
    <location>
        <begin position="849"/>
        <end position="871"/>
    </location>
</feature>
<dbReference type="SUPFAM" id="SSF48403">
    <property type="entry name" value="Ankyrin repeat"/>
    <property type="match status" value="1"/>
</dbReference>
<dbReference type="CDD" id="cd21930">
    <property type="entry name" value="IPD_PPP1R12"/>
    <property type="match status" value="1"/>
</dbReference>
<feature type="compositionally biased region" description="Polar residues" evidence="6">
    <location>
        <begin position="232"/>
        <end position="241"/>
    </location>
</feature>
<dbReference type="GO" id="GO:0004857">
    <property type="term" value="F:enzyme inhibitor activity"/>
    <property type="evidence" value="ECO:0007669"/>
    <property type="project" value="TreeGrafter"/>
</dbReference>
<keyword evidence="1" id="KW-0217">Developmental protein</keyword>
<feature type="region of interest" description="Disordered" evidence="6">
    <location>
        <begin position="187"/>
        <end position="271"/>
    </location>
</feature>
<dbReference type="WBParaSite" id="HNAJ_0000058701-mRNA-1">
    <property type="protein sequence ID" value="HNAJ_0000058701-mRNA-1"/>
    <property type="gene ID" value="HNAJ_0000058701"/>
</dbReference>
<feature type="compositionally biased region" description="Low complexity" evidence="6">
    <location>
        <begin position="757"/>
        <end position="769"/>
    </location>
</feature>
<dbReference type="InterPro" id="IPR051226">
    <property type="entry name" value="PP1_Regulatory_Subunit"/>
</dbReference>
<sequence length="912" mass="99315">LEHGADTGIVSFELELPLDVAQGKDMVALLKDWMQRQSVDEKAARNAEEQAMLKDAQEWLRTGNYPSVVDPRTGATALHIAAAKGYSDVLEILLKLPNIEVDATDVDGWTPLHAAAHWAKEKPLRLLASAGASFDIITLTNQTIYDVADRSVTMLLRQLRVEQQRAAAAAAEEKPVVTPPAVAVRRKANDEEENLAPEPGHSIPSDETAVKIEDEAKPADPKVAKIDEQLEVQPSSSTTPTIEEKEDEEERTEAAEEMAMEADDLLNKPQKDEVALRAKKLDEKEKEKVILLQKEKEKTQQQQEASEVKSVPRRPHSPIMKAPEKLELPTPKEDSKPTEPEKTFEDSTSSRQQSPLPSTSIATAVLSSSQRNQITEPTMAQDAANSVASNGVTGRSNVRKKDSTAIKRYDLIQLTLIGTRSPVPSCLSLSHSLSNLLLPSAVISANVRKCRISAVLAPARSEETEAQRSSKARLVRSTRRSTQGIANDVLEEARRLSSTTVPPLVSTSVAPSTTTAITVSAASIVTPTPVQTPSLQLQPPPQSKNSPRQKSFASKVTLGYLSQPLSRPLRHAFVGKVNHPGSNGTAYVNNCPLEEHVATTNALVETLVEKDETDNYVKPPREPRLSISLRSAIRALAAQKPSVDNVTTGTATPGPTTHVSKAIITPTQPSTAPSTTPATDASQSSIIAHSRARRAAKDRVPTGKLNTNDVLAAAKQLEQSALACNTDGTMPVTSILPSDPIPRPTTRVLRSTILNTTPITNTNNNNNSNEAAVSNGNGHRRVSPAQFSTSPATINKPADQRYNWRENLDYRMLYEEERSEKEGLKRTLDQLSQEIHMLRSELARLHISNSNPANATSPRSSVDSSTSRPGTLEYYENQAKEIERLRADNARMADENKSLIRVISKLSARSST</sequence>
<feature type="compositionally biased region" description="Basic and acidic residues" evidence="6">
    <location>
        <begin position="208"/>
        <end position="228"/>
    </location>
</feature>
<organism evidence="8">
    <name type="scientific">Rodentolepis nana</name>
    <name type="common">Dwarf tapeworm</name>
    <name type="synonym">Hymenolepis nana</name>
    <dbReference type="NCBI Taxonomy" id="102285"/>
    <lineage>
        <taxon>Eukaryota</taxon>
        <taxon>Metazoa</taxon>
        <taxon>Spiralia</taxon>
        <taxon>Lophotrochozoa</taxon>
        <taxon>Platyhelminthes</taxon>
        <taxon>Cestoda</taxon>
        <taxon>Eucestoda</taxon>
        <taxon>Cyclophyllidea</taxon>
        <taxon>Hymenolepididae</taxon>
        <taxon>Rodentolepis</taxon>
    </lineage>
</organism>
<dbReference type="STRING" id="102285.A0A0R3T154"/>
<evidence type="ECO:0000259" key="7">
    <source>
        <dbReference type="Pfam" id="PF15898"/>
    </source>
</evidence>
<dbReference type="InterPro" id="IPR002110">
    <property type="entry name" value="Ankyrin_rpt"/>
</dbReference>
<dbReference type="Gene3D" id="1.25.40.20">
    <property type="entry name" value="Ankyrin repeat-containing domain"/>
    <property type="match status" value="1"/>
</dbReference>
<feature type="compositionally biased region" description="Polar residues" evidence="6">
    <location>
        <begin position="379"/>
        <end position="396"/>
    </location>
</feature>
<evidence type="ECO:0000256" key="5">
    <source>
        <dbReference type="SAM" id="Coils"/>
    </source>
</evidence>
<feature type="repeat" description="ANK" evidence="4">
    <location>
        <begin position="107"/>
        <end position="139"/>
    </location>
</feature>
<protein>
    <submittedName>
        <fullName evidence="8">PRKG1_interact domain-containing protein</fullName>
    </submittedName>
</protein>
<dbReference type="PANTHER" id="PTHR24179">
    <property type="entry name" value="PROTEIN PHOSPHATASE 1 REGULATORY SUBUNIT 12"/>
    <property type="match status" value="1"/>
</dbReference>
<feature type="repeat" description="ANK" evidence="4">
    <location>
        <begin position="73"/>
        <end position="95"/>
    </location>
</feature>
<dbReference type="Pfam" id="PF12796">
    <property type="entry name" value="Ank_2"/>
    <property type="match status" value="1"/>
</dbReference>
<evidence type="ECO:0000313" key="8">
    <source>
        <dbReference type="WBParaSite" id="HNAJ_0000058701-mRNA-1"/>
    </source>
</evidence>
<keyword evidence="2" id="KW-0677">Repeat</keyword>
<feature type="compositionally biased region" description="Low complexity" evidence="6">
    <location>
        <begin position="856"/>
        <end position="869"/>
    </location>
</feature>
<dbReference type="PROSITE" id="PS50088">
    <property type="entry name" value="ANK_REPEAT"/>
    <property type="match status" value="2"/>
</dbReference>
<keyword evidence="4" id="KW-0040">ANK repeat</keyword>
<reference evidence="8" key="1">
    <citation type="submission" date="2017-02" db="UniProtKB">
        <authorList>
            <consortium name="WormBaseParasite"/>
        </authorList>
    </citation>
    <scope>IDENTIFICATION</scope>
</reference>
<dbReference type="Pfam" id="PF15898">
    <property type="entry name" value="PRKG1_interact"/>
    <property type="match status" value="1"/>
</dbReference>
<dbReference type="PROSITE" id="PS50297">
    <property type="entry name" value="ANK_REP_REGION"/>
    <property type="match status" value="2"/>
</dbReference>
<feature type="compositionally biased region" description="Basic and acidic residues" evidence="6">
    <location>
        <begin position="322"/>
        <end position="345"/>
    </location>
</feature>